<keyword evidence="2" id="KW-1185">Reference proteome</keyword>
<organism evidence="1 2">
    <name type="scientific">Pistacia atlantica</name>
    <dbReference type="NCBI Taxonomy" id="434234"/>
    <lineage>
        <taxon>Eukaryota</taxon>
        <taxon>Viridiplantae</taxon>
        <taxon>Streptophyta</taxon>
        <taxon>Embryophyta</taxon>
        <taxon>Tracheophyta</taxon>
        <taxon>Spermatophyta</taxon>
        <taxon>Magnoliopsida</taxon>
        <taxon>eudicotyledons</taxon>
        <taxon>Gunneridae</taxon>
        <taxon>Pentapetalae</taxon>
        <taxon>rosids</taxon>
        <taxon>malvids</taxon>
        <taxon>Sapindales</taxon>
        <taxon>Anacardiaceae</taxon>
        <taxon>Pistacia</taxon>
    </lineage>
</organism>
<evidence type="ECO:0000313" key="1">
    <source>
        <dbReference type="EMBL" id="KAJ0093717.1"/>
    </source>
</evidence>
<dbReference type="EMBL" id="CM047903">
    <property type="protein sequence ID" value="KAJ0093717.1"/>
    <property type="molecule type" value="Genomic_DNA"/>
</dbReference>
<evidence type="ECO:0000313" key="2">
    <source>
        <dbReference type="Proteomes" id="UP001164250"/>
    </source>
</evidence>
<reference evidence="2" key="1">
    <citation type="journal article" date="2023" name="G3 (Bethesda)">
        <title>Genome assembly and association tests identify interacting loci associated with vigor, precocity, and sex in interspecific pistachio rootstocks.</title>
        <authorList>
            <person name="Palmer W."/>
            <person name="Jacygrad E."/>
            <person name="Sagayaradj S."/>
            <person name="Cavanaugh K."/>
            <person name="Han R."/>
            <person name="Bertier L."/>
            <person name="Beede B."/>
            <person name="Kafkas S."/>
            <person name="Golino D."/>
            <person name="Preece J."/>
            <person name="Michelmore R."/>
        </authorList>
    </citation>
    <scope>NUCLEOTIDE SEQUENCE [LARGE SCALE GENOMIC DNA]</scope>
</reference>
<accession>A0ACC1B481</accession>
<protein>
    <submittedName>
        <fullName evidence="1">Uncharacterized protein</fullName>
    </submittedName>
</protein>
<dbReference type="Proteomes" id="UP001164250">
    <property type="component" value="Chromosome 7"/>
</dbReference>
<gene>
    <name evidence="1" type="ORF">Patl1_26377</name>
</gene>
<sequence length="62" mass="7088">MVSMFAKLDMMVEANWVFQMMPQHDIVSWNALIGGYAENEPNAAVEAYKLMKEEGTPMNYIT</sequence>
<proteinExistence type="predicted"/>
<comment type="caution">
    <text evidence="1">The sequence shown here is derived from an EMBL/GenBank/DDBJ whole genome shotgun (WGS) entry which is preliminary data.</text>
</comment>
<name>A0ACC1B481_9ROSI</name>